<dbReference type="InterPro" id="IPR036388">
    <property type="entry name" value="WH-like_DNA-bd_sf"/>
</dbReference>
<keyword evidence="7" id="KW-1185">Reference proteome</keyword>
<name>A0ABM5WM59_9BURK</name>
<evidence type="ECO:0000259" key="5">
    <source>
        <dbReference type="PROSITE" id="PS50931"/>
    </source>
</evidence>
<dbReference type="InterPro" id="IPR005119">
    <property type="entry name" value="LysR_subst-bd"/>
</dbReference>
<dbReference type="EMBL" id="CP013480">
    <property type="protein sequence ID" value="ALS61542.1"/>
    <property type="molecule type" value="Genomic_DNA"/>
</dbReference>
<keyword evidence="3" id="KW-0238">DNA-binding</keyword>
<dbReference type="SUPFAM" id="SSF46785">
    <property type="entry name" value="Winged helix' DNA-binding domain"/>
    <property type="match status" value="1"/>
</dbReference>
<evidence type="ECO:0000256" key="3">
    <source>
        <dbReference type="ARBA" id="ARBA00023125"/>
    </source>
</evidence>
<comment type="similarity">
    <text evidence="1">Belongs to the LysR transcriptional regulatory family.</text>
</comment>
<dbReference type="PRINTS" id="PR00039">
    <property type="entry name" value="HTHLYSR"/>
</dbReference>
<keyword evidence="2" id="KW-0805">Transcription regulation</keyword>
<dbReference type="Gene3D" id="3.40.190.290">
    <property type="match status" value="1"/>
</dbReference>
<feature type="domain" description="HTH lysR-type" evidence="5">
    <location>
        <begin position="9"/>
        <end position="64"/>
    </location>
</feature>
<dbReference type="SUPFAM" id="SSF53850">
    <property type="entry name" value="Periplasmic binding protein-like II"/>
    <property type="match status" value="1"/>
</dbReference>
<dbReference type="Gene3D" id="1.10.10.10">
    <property type="entry name" value="Winged helix-like DNA-binding domain superfamily/Winged helix DNA-binding domain"/>
    <property type="match status" value="1"/>
</dbReference>
<reference evidence="7" key="1">
    <citation type="submission" date="2015-12" db="EMBL/GenBank/DDBJ databases">
        <title>Complete genome sequence of Pandoraea norimbergensis DSM 11628.</title>
        <authorList>
            <person name="Ee R."/>
            <person name="Lim Y.-L."/>
            <person name="Yong D."/>
            <person name="Yin W.-F."/>
            <person name="Chan K.-G."/>
        </authorList>
    </citation>
    <scope>NUCLEOTIDE SEQUENCE [LARGE SCALE GENOMIC DNA]</scope>
    <source>
        <strain evidence="7">DSM 11628</strain>
    </source>
</reference>
<evidence type="ECO:0000313" key="7">
    <source>
        <dbReference type="Proteomes" id="UP000060277"/>
    </source>
</evidence>
<dbReference type="PANTHER" id="PTHR30537">
    <property type="entry name" value="HTH-TYPE TRANSCRIPTIONAL REGULATOR"/>
    <property type="match status" value="1"/>
</dbReference>
<dbReference type="Pfam" id="PF03466">
    <property type="entry name" value="LysR_substrate"/>
    <property type="match status" value="1"/>
</dbReference>
<dbReference type="Proteomes" id="UP000060277">
    <property type="component" value="Chromosome"/>
</dbReference>
<accession>A0ABM5WM59</accession>
<dbReference type="InterPro" id="IPR058163">
    <property type="entry name" value="LysR-type_TF_proteobact-type"/>
</dbReference>
<evidence type="ECO:0000313" key="6">
    <source>
        <dbReference type="EMBL" id="ALS61542.1"/>
    </source>
</evidence>
<gene>
    <name evidence="6" type="ORF">AT302_18970</name>
</gene>
<dbReference type="InterPro" id="IPR036390">
    <property type="entry name" value="WH_DNA-bd_sf"/>
</dbReference>
<dbReference type="CDD" id="cd08422">
    <property type="entry name" value="PBP2_CrgA_like"/>
    <property type="match status" value="1"/>
</dbReference>
<proteinExistence type="inferred from homology"/>
<protein>
    <submittedName>
        <fullName evidence="6">LysR family transcriptional regulator</fullName>
    </submittedName>
</protein>
<dbReference type="RefSeq" id="WP_058378453.1">
    <property type="nucleotide sequence ID" value="NZ_CP013480.3"/>
</dbReference>
<keyword evidence="4" id="KW-0804">Transcription</keyword>
<dbReference type="PANTHER" id="PTHR30537:SF5">
    <property type="entry name" value="HTH-TYPE TRANSCRIPTIONAL ACTIVATOR TTDR-RELATED"/>
    <property type="match status" value="1"/>
</dbReference>
<organism evidence="6 7">
    <name type="scientific">Pandoraea norimbergensis</name>
    <dbReference type="NCBI Taxonomy" id="93219"/>
    <lineage>
        <taxon>Bacteria</taxon>
        <taxon>Pseudomonadati</taxon>
        <taxon>Pseudomonadota</taxon>
        <taxon>Betaproteobacteria</taxon>
        <taxon>Burkholderiales</taxon>
        <taxon>Burkholderiaceae</taxon>
        <taxon>Pandoraea</taxon>
    </lineage>
</organism>
<evidence type="ECO:0000256" key="2">
    <source>
        <dbReference type="ARBA" id="ARBA00023015"/>
    </source>
</evidence>
<evidence type="ECO:0000256" key="1">
    <source>
        <dbReference type="ARBA" id="ARBA00009437"/>
    </source>
</evidence>
<dbReference type="InterPro" id="IPR000847">
    <property type="entry name" value="LysR_HTH_N"/>
</dbReference>
<sequence>MSAFDERMLNGMSVFVAIVEAGSFAAAGERLDMSQPGVSRAVARLEARLGIRLFDRTTRVVSLTDEGRRFYAQVTPLLAGLEDAAATASGGATAVRGRLRVNIDPFFSRLILGPSLEAFLTQHTALRLELITRDSLGDLIADGFDLAVRFGVPPDSTLVARKLLDTPIRTVAAPSYLKRCGRPLKPQDLSGDAHTCIEFRDPQTGRPYPWEFHRKRKQLVVPTHGRLVVNDAGTLLSACLAGYGIAQVMGFGTDVWLESGELVDLFPDWPDERFPLNAYHPSRHHPPAKTRAFLDLVTSLTAQA</sequence>
<dbReference type="Pfam" id="PF00126">
    <property type="entry name" value="HTH_1"/>
    <property type="match status" value="1"/>
</dbReference>
<evidence type="ECO:0000256" key="4">
    <source>
        <dbReference type="ARBA" id="ARBA00023163"/>
    </source>
</evidence>
<dbReference type="PROSITE" id="PS50931">
    <property type="entry name" value="HTH_LYSR"/>
    <property type="match status" value="1"/>
</dbReference>